<feature type="domain" description="HTH lysR-type" evidence="5">
    <location>
        <begin position="25"/>
        <end position="82"/>
    </location>
</feature>
<sequence length="322" mass="34908">MLAMSDRVRYPDAGPTEYRMPDSPLDFDLLRAFLRIVESGSFTRAAERIGRTQSTVSLQIKRLEDGLGRRVFDRDGHDLQLTPEGEILLGYARQILSLGDEACARIMEPEVEGVVRLGTPEDFATAHLPDVLARFARAHPRVSLEVHCDFTVHLLDGFSRGLYDLVLLKREPQGPGGGVGIWCEVLEWVASPGLALGPGPIPLVLAPVPDVYRKRALQALEAARLPWRIVYTSQSLLGLQAAVRAGLGVTVLPKGMIQSGLIRVSGTHGLPALPATEVVLYRAPGSLPRAADLLAEHIVHALEAEAGYPAETGACAEFHMVP</sequence>
<keyword evidence="3" id="KW-0238">DNA-binding</keyword>
<dbReference type="PROSITE" id="PS50931">
    <property type="entry name" value="HTH_LYSR"/>
    <property type="match status" value="1"/>
</dbReference>
<dbReference type="InterPro" id="IPR005119">
    <property type="entry name" value="LysR_subst-bd"/>
</dbReference>
<dbReference type="SUPFAM" id="SSF46785">
    <property type="entry name" value="Winged helix' DNA-binding domain"/>
    <property type="match status" value="1"/>
</dbReference>
<dbReference type="PANTHER" id="PTHR30579:SF7">
    <property type="entry name" value="HTH-TYPE TRANSCRIPTIONAL REGULATOR LRHA-RELATED"/>
    <property type="match status" value="1"/>
</dbReference>
<evidence type="ECO:0000259" key="5">
    <source>
        <dbReference type="PROSITE" id="PS50931"/>
    </source>
</evidence>
<organism evidence="6 7">
    <name type="scientific">Methylobacterium currus</name>
    <dbReference type="NCBI Taxonomy" id="2051553"/>
    <lineage>
        <taxon>Bacteria</taxon>
        <taxon>Pseudomonadati</taxon>
        <taxon>Pseudomonadota</taxon>
        <taxon>Alphaproteobacteria</taxon>
        <taxon>Hyphomicrobiales</taxon>
        <taxon>Methylobacteriaceae</taxon>
        <taxon>Methylobacterium</taxon>
    </lineage>
</organism>
<evidence type="ECO:0000256" key="3">
    <source>
        <dbReference type="ARBA" id="ARBA00023125"/>
    </source>
</evidence>
<evidence type="ECO:0000313" key="6">
    <source>
        <dbReference type="EMBL" id="AWB24443.1"/>
    </source>
</evidence>
<dbReference type="AlphaFoldDB" id="A0A2R4WSE6"/>
<dbReference type="InterPro" id="IPR036390">
    <property type="entry name" value="WH_DNA-bd_sf"/>
</dbReference>
<evidence type="ECO:0000313" key="7">
    <source>
        <dbReference type="Proteomes" id="UP000244755"/>
    </source>
</evidence>
<reference evidence="6 7" key="1">
    <citation type="submission" date="2018-04" db="EMBL/GenBank/DDBJ databases">
        <title>Methylobacterium sp. PR1016A genome.</title>
        <authorList>
            <person name="Park W."/>
        </authorList>
    </citation>
    <scope>NUCLEOTIDE SEQUENCE [LARGE SCALE GENOMIC DNA]</scope>
    <source>
        <strain evidence="6 7">PR1016A</strain>
    </source>
</reference>
<dbReference type="Pfam" id="PF03466">
    <property type="entry name" value="LysR_substrate"/>
    <property type="match status" value="1"/>
</dbReference>
<comment type="similarity">
    <text evidence="1">Belongs to the LysR transcriptional regulatory family.</text>
</comment>
<dbReference type="GO" id="GO:0003700">
    <property type="term" value="F:DNA-binding transcription factor activity"/>
    <property type="evidence" value="ECO:0007669"/>
    <property type="project" value="InterPro"/>
</dbReference>
<proteinExistence type="inferred from homology"/>
<dbReference type="Gene3D" id="3.40.190.10">
    <property type="entry name" value="Periplasmic binding protein-like II"/>
    <property type="match status" value="2"/>
</dbReference>
<dbReference type="GO" id="GO:0003677">
    <property type="term" value="F:DNA binding"/>
    <property type="evidence" value="ECO:0007669"/>
    <property type="project" value="UniProtKB-KW"/>
</dbReference>
<dbReference type="Gene3D" id="1.10.10.10">
    <property type="entry name" value="Winged helix-like DNA-binding domain superfamily/Winged helix DNA-binding domain"/>
    <property type="match status" value="1"/>
</dbReference>
<evidence type="ECO:0000256" key="2">
    <source>
        <dbReference type="ARBA" id="ARBA00023015"/>
    </source>
</evidence>
<name>A0A2R4WSE6_9HYPH</name>
<dbReference type="InterPro" id="IPR036388">
    <property type="entry name" value="WH-like_DNA-bd_sf"/>
</dbReference>
<dbReference type="Pfam" id="PF00126">
    <property type="entry name" value="HTH_1"/>
    <property type="match status" value="1"/>
</dbReference>
<dbReference type="PRINTS" id="PR00039">
    <property type="entry name" value="HTHLYSR"/>
</dbReference>
<dbReference type="InterPro" id="IPR050176">
    <property type="entry name" value="LTTR"/>
</dbReference>
<protein>
    <submittedName>
        <fullName evidence="6">LysR family transcriptional regulator</fullName>
    </submittedName>
</protein>
<dbReference type="InterPro" id="IPR000847">
    <property type="entry name" value="LysR_HTH_N"/>
</dbReference>
<evidence type="ECO:0000256" key="4">
    <source>
        <dbReference type="ARBA" id="ARBA00023163"/>
    </source>
</evidence>
<evidence type="ECO:0000256" key="1">
    <source>
        <dbReference type="ARBA" id="ARBA00009437"/>
    </source>
</evidence>
<gene>
    <name evidence="6" type="ORF">DA075_29210</name>
</gene>
<dbReference type="SUPFAM" id="SSF53850">
    <property type="entry name" value="Periplasmic binding protein-like II"/>
    <property type="match status" value="1"/>
</dbReference>
<keyword evidence="7" id="KW-1185">Reference proteome</keyword>
<dbReference type="EMBL" id="CP028843">
    <property type="protein sequence ID" value="AWB24443.1"/>
    <property type="molecule type" value="Genomic_DNA"/>
</dbReference>
<keyword evidence="4" id="KW-0804">Transcription</keyword>
<dbReference type="FunFam" id="1.10.10.10:FF:000001">
    <property type="entry name" value="LysR family transcriptional regulator"/>
    <property type="match status" value="1"/>
</dbReference>
<keyword evidence="2" id="KW-0805">Transcription regulation</keyword>
<dbReference type="PANTHER" id="PTHR30579">
    <property type="entry name" value="TRANSCRIPTIONAL REGULATOR"/>
    <property type="match status" value="1"/>
</dbReference>
<dbReference type="Proteomes" id="UP000244755">
    <property type="component" value="Chromosome 1"/>
</dbReference>
<dbReference type="OrthoDB" id="1631201at2"/>
<dbReference type="KEGG" id="mee:DA075_29210"/>
<accession>A0A2R4WSE6</accession>